<protein>
    <recommendedName>
        <fullName evidence="3">DUF2971 domain-containing protein</fullName>
    </recommendedName>
</protein>
<evidence type="ECO:0000313" key="2">
    <source>
        <dbReference type="Proteomes" id="UP000251545"/>
    </source>
</evidence>
<organism evidence="1 2">
    <name type="scientific">Jejuia pallidilutea</name>
    <dbReference type="NCBI Taxonomy" id="504487"/>
    <lineage>
        <taxon>Bacteria</taxon>
        <taxon>Pseudomonadati</taxon>
        <taxon>Bacteroidota</taxon>
        <taxon>Flavobacteriia</taxon>
        <taxon>Flavobacteriales</taxon>
        <taxon>Flavobacteriaceae</taxon>
        <taxon>Jejuia</taxon>
    </lineage>
</organism>
<comment type="caution">
    <text evidence="1">The sequence shown here is derived from an EMBL/GenBank/DDBJ whole genome shotgun (WGS) entry which is preliminary data.</text>
</comment>
<gene>
    <name evidence="1" type="ORF">CLV33_101139</name>
</gene>
<dbReference type="Proteomes" id="UP000251545">
    <property type="component" value="Unassembled WGS sequence"/>
</dbReference>
<dbReference type="AlphaFoldDB" id="A0A362X392"/>
<dbReference type="RefSeq" id="WP_105472282.1">
    <property type="nucleotide sequence ID" value="NZ_PVEO01000001.1"/>
</dbReference>
<reference evidence="1 2" key="1">
    <citation type="submission" date="2018-02" db="EMBL/GenBank/DDBJ databases">
        <title>Genomic Encyclopedia of Archaeal and Bacterial Type Strains, Phase II (KMG-II): from individual species to whole genera.</title>
        <authorList>
            <person name="Goeker M."/>
        </authorList>
    </citation>
    <scope>NUCLEOTIDE SEQUENCE [LARGE SCALE GENOMIC DNA]</scope>
    <source>
        <strain evidence="1 2">DSM 21165</strain>
    </source>
</reference>
<proteinExistence type="predicted"/>
<name>A0A362X392_9FLAO</name>
<accession>A0A362X392</accession>
<evidence type="ECO:0000313" key="1">
    <source>
        <dbReference type="EMBL" id="PQV51217.1"/>
    </source>
</evidence>
<sequence>MSWSEVYRGSLEDIDFPEVVYKYRDWEYPYHDRFIKEREVFMASPNSFEDEKDCRNPIRYDLLTEKQTIQFYEHISRREYPDRSRQQHRKEARIWANKRLFKDSEKLEEYRNYYNKEHDLRQGVLSLTAEPCLLEMWNKYSNYGKGFCIGYNSKIMFKFLGGGAKVNYYDELPIILPKPFMNYYQKSHYQIFCKERKWEFEREYRTISFWENPASISERQITLPKEAFNKIILGKNIAEKHRIEITNAVKDNIGEIPIVDYESVCSV</sequence>
<dbReference type="EMBL" id="PVEO01000001">
    <property type="protein sequence ID" value="PQV51217.1"/>
    <property type="molecule type" value="Genomic_DNA"/>
</dbReference>
<evidence type="ECO:0008006" key="3">
    <source>
        <dbReference type="Google" id="ProtNLM"/>
    </source>
</evidence>